<proteinExistence type="predicted"/>
<protein>
    <submittedName>
        <fullName evidence="1">Uncharacterized protein</fullName>
    </submittedName>
</protein>
<gene>
    <name evidence="1" type="ORF">LOY88_002890</name>
</gene>
<dbReference type="EMBL" id="JALBCA010000035">
    <property type="protein sequence ID" value="KAI2387931.1"/>
    <property type="molecule type" value="Genomic_DNA"/>
</dbReference>
<sequence>MASWLWNLLTTRLLLLSLAINTTFGQDYNSREIWNSKYSKKRDGSTLLKRQPSTTEICRRWALQTAVVNGTLYIYGGRIFKEFSQSFYTWSNDFLSLDLKRNWDVSSPGISKLTTPSGTPAVANGYLWNSYTSLFLYGGRFSDNSTRVPDEFSLWEFDLVSRRWKEHRDPKTSKGNKSDKNDKMIERVANGSGVSLPDLGRGWYFGGYIDGYTTKTLPIGAPRVYLKSMIEYTFPGSANGQVDMKGNAVAGSSGVWRNITGGGLQDSARFNERANGILVYVPGFGKEGILLGFAGGTNTSSIALNVIDIYDIATSTWHTQATSGNTPGIRLNACAVAASAADGSSTQVYLYGGQSIGQQQKEYDDMWILTIPSFTWLEVNMTGQSIPSPRAGHTCSIWNSQIIVTGGQSSDSSSCDTKNWVHVFDASELKWRYDYVALDGGNDLNKQNFQKNKKGSLGGSLGYKVPNVVQSIIGGDSNGKATVTAPVIRPKGGPMATGRPTIYTPEGTVQDNGPNMLNIAAIVVGVIAGCLAILTAYLGFCIYVYRKQIALYKKHVAAAQRELNGARYGDKLSYLGSRDNLGTADFSRGGSSGGLTVDYMYRSTYTPTASEYSQGARRGSAHSSTDDLISGQEPTFLGVMLNPRRNLRVMNL</sequence>
<evidence type="ECO:0000313" key="1">
    <source>
        <dbReference type="EMBL" id="KAI2387931.1"/>
    </source>
</evidence>
<comment type="caution">
    <text evidence="1">The sequence shown here is derived from an EMBL/GenBank/DDBJ whole genome shotgun (WGS) entry which is preliminary data.</text>
</comment>
<reference evidence="1" key="1">
    <citation type="journal article" date="2022" name="bioRxiv">
        <title>Population genetic analysis of Ophidiomyces ophidiicola, the causative agent of snake fungal disease, indicates recent introductions to the USA.</title>
        <authorList>
            <person name="Ladner J.T."/>
            <person name="Palmer J.M."/>
            <person name="Ettinger C.L."/>
            <person name="Stajich J.E."/>
            <person name="Farrell T.M."/>
            <person name="Glorioso B.M."/>
            <person name="Lawson B."/>
            <person name="Price S.J."/>
            <person name="Stengle A.G."/>
            <person name="Grear D.A."/>
            <person name="Lorch J.M."/>
        </authorList>
    </citation>
    <scope>NUCLEOTIDE SEQUENCE</scope>
    <source>
        <strain evidence="1">NWHC 24266-5</strain>
    </source>
</reference>
<accession>A0ACB8UY67</accession>
<name>A0ACB8UY67_9EURO</name>
<organism evidence="1">
    <name type="scientific">Ophidiomyces ophidiicola</name>
    <dbReference type="NCBI Taxonomy" id="1387563"/>
    <lineage>
        <taxon>Eukaryota</taxon>
        <taxon>Fungi</taxon>
        <taxon>Dikarya</taxon>
        <taxon>Ascomycota</taxon>
        <taxon>Pezizomycotina</taxon>
        <taxon>Eurotiomycetes</taxon>
        <taxon>Eurotiomycetidae</taxon>
        <taxon>Onygenales</taxon>
        <taxon>Onygenaceae</taxon>
        <taxon>Ophidiomyces</taxon>
    </lineage>
</organism>